<feature type="non-terminal residue" evidence="3">
    <location>
        <position position="1"/>
    </location>
</feature>
<dbReference type="GO" id="GO:0004672">
    <property type="term" value="F:protein kinase activity"/>
    <property type="evidence" value="ECO:0007669"/>
    <property type="project" value="InterPro"/>
</dbReference>
<accession>A0A9W8MIC3</accession>
<comment type="caution">
    <text evidence="3">The sequence shown here is derived from an EMBL/GenBank/DDBJ whole genome shotgun (WGS) entry which is preliminary data.</text>
</comment>
<feature type="compositionally biased region" description="Polar residues" evidence="1">
    <location>
        <begin position="397"/>
        <end position="407"/>
    </location>
</feature>
<dbReference type="InterPro" id="IPR000719">
    <property type="entry name" value="Prot_kinase_dom"/>
</dbReference>
<evidence type="ECO:0000313" key="4">
    <source>
        <dbReference type="Proteomes" id="UP001140091"/>
    </source>
</evidence>
<proteinExistence type="predicted"/>
<dbReference type="PROSITE" id="PS50011">
    <property type="entry name" value="PROTEIN_KINASE_DOM"/>
    <property type="match status" value="2"/>
</dbReference>
<dbReference type="AlphaFoldDB" id="A0A9W8MIC3"/>
<dbReference type="OrthoDB" id="3271139at2759"/>
<feature type="domain" description="Protein kinase" evidence="2">
    <location>
        <begin position="441"/>
        <end position="814"/>
    </location>
</feature>
<protein>
    <recommendedName>
        <fullName evidence="2">Protein kinase domain-containing protein</fullName>
    </recommendedName>
</protein>
<organism evidence="3 4">
    <name type="scientific">Candolleomyces eurysporus</name>
    <dbReference type="NCBI Taxonomy" id="2828524"/>
    <lineage>
        <taxon>Eukaryota</taxon>
        <taxon>Fungi</taxon>
        <taxon>Dikarya</taxon>
        <taxon>Basidiomycota</taxon>
        <taxon>Agaricomycotina</taxon>
        <taxon>Agaricomycetes</taxon>
        <taxon>Agaricomycetidae</taxon>
        <taxon>Agaricales</taxon>
        <taxon>Agaricineae</taxon>
        <taxon>Psathyrellaceae</taxon>
        <taxon>Candolleomyces</taxon>
    </lineage>
</organism>
<feature type="region of interest" description="Disordered" evidence="1">
    <location>
        <begin position="385"/>
        <end position="407"/>
    </location>
</feature>
<dbReference type="Proteomes" id="UP001140091">
    <property type="component" value="Unassembled WGS sequence"/>
</dbReference>
<evidence type="ECO:0000259" key="2">
    <source>
        <dbReference type="PROSITE" id="PS50011"/>
    </source>
</evidence>
<feature type="domain" description="Protein kinase" evidence="2">
    <location>
        <begin position="1"/>
        <end position="313"/>
    </location>
</feature>
<dbReference type="Gene3D" id="1.10.510.10">
    <property type="entry name" value="Transferase(Phosphotransferase) domain 1"/>
    <property type="match status" value="2"/>
</dbReference>
<dbReference type="EMBL" id="JANBPK010000814">
    <property type="protein sequence ID" value="KAJ2930982.1"/>
    <property type="molecule type" value="Genomic_DNA"/>
</dbReference>
<evidence type="ECO:0000256" key="1">
    <source>
        <dbReference type="SAM" id="MobiDB-lite"/>
    </source>
</evidence>
<dbReference type="PANTHER" id="PTHR38248">
    <property type="entry name" value="FUNK1 6"/>
    <property type="match status" value="1"/>
</dbReference>
<reference evidence="3" key="1">
    <citation type="submission" date="2022-06" db="EMBL/GenBank/DDBJ databases">
        <title>Genome Sequence of Candolleomyces eurysporus.</title>
        <authorList>
            <person name="Buettner E."/>
        </authorList>
    </citation>
    <scope>NUCLEOTIDE SEQUENCE</scope>
    <source>
        <strain evidence="3">VTCC 930004</strain>
    </source>
</reference>
<evidence type="ECO:0000313" key="3">
    <source>
        <dbReference type="EMBL" id="KAJ2930982.1"/>
    </source>
</evidence>
<dbReference type="InterPro" id="IPR011009">
    <property type="entry name" value="Kinase-like_dom_sf"/>
</dbReference>
<gene>
    <name evidence="3" type="ORF">H1R20_g6111</name>
</gene>
<dbReference type="Pfam" id="PF17667">
    <property type="entry name" value="Pkinase_fungal"/>
    <property type="match status" value="2"/>
</dbReference>
<name>A0A9W8MIC3_9AGAR</name>
<feature type="region of interest" description="Disordered" evidence="1">
    <location>
        <begin position="864"/>
        <end position="944"/>
    </location>
</feature>
<dbReference type="InterPro" id="IPR040976">
    <property type="entry name" value="Pkinase_fungal"/>
</dbReference>
<sequence length="944" mass="106492">MGRKARILKVIEVEKRGTSWREKEGTELIVLKVVWIDANTRTERQIQDQLFTEIQSFCGKPDRKSDDRFYLFADPETAGIIQALLQDSRFARKKRCFHLFTDEHTPVDYLPTVGDAFSVLGQCVIALRLMFCAGWIHRDVTAGNVMAVQDAKGDWKLQLADLEHAKAFKDGSPPTIDPKMGTPYFMAYELLSRNYIRVGTQDIDEGTLEETVQEMQGLHFDDPASEEPPLRHNFQHDLESVFWIALWIITARIDHTPSIQHANLIFTSDANLSSLGERQSTFVGSSSKTLSECLVEPLRPLARFLEYVRNDLYRAAFHRGEILAWEDEKSYSLIHAKMTIRFVFFLKATRGWEDIPLAPRDSETPSPAFESAAEAANVLVASRGSMGSPTRRRVKPTQPTSTSWNTPTWKKGTKIDMKYIYKFPNKANGSRFFSTTVTSISGYRTMAVTGRKARVFKFIEVEKRGTSWREKEGSEPIVLKVVSFDTNPRTEKQIQEQLFTEIQSFCGKAHQKKDDRLDFYAEPEAARIIQAFKAELQDKVLGDTHPADPPVFVTEFMTATGYGIQIPSPQTFQVTNLSQDKTNKPEYRRFAPKKRCFHLFTDEHTPVDYLPTVGDAFTVLGQCVIALRLMFCAGWVHQDISAGNVLAFQDADGGWKLKLADFEYAKPFKEGSPPTTDPKTGTPYFMAHEILSRVYIRVGTVSIEEDGLKAKKEKKARRQHVVSPPSEKYPLRHTFQHDLESVFWIALWIITARIDHAPSIRHANLIFISTENLVPSGERQSAFVMDIRDTLSECLVEPLRPLAQALEDFRNDLYAAAYQRGHNLAWQDQKSCSLIHAKMAMDFDFLLEDTRGWGDVPLALPDSKALPPAPESAAGTANRLSASRGSMGPPTLCGAKSPARETSNKRPWSGEDQDQLEGSPNCSRKRGRSADRERASGPVASTSV</sequence>
<dbReference type="SUPFAM" id="SSF56112">
    <property type="entry name" value="Protein kinase-like (PK-like)"/>
    <property type="match status" value="2"/>
</dbReference>
<keyword evidence="4" id="KW-1185">Reference proteome</keyword>
<dbReference type="PANTHER" id="PTHR38248:SF2">
    <property type="entry name" value="FUNK1 11"/>
    <property type="match status" value="1"/>
</dbReference>
<dbReference type="GO" id="GO:0005524">
    <property type="term" value="F:ATP binding"/>
    <property type="evidence" value="ECO:0007669"/>
    <property type="project" value="InterPro"/>
</dbReference>